<feature type="transmembrane region" description="Helical" evidence="1">
    <location>
        <begin position="16"/>
        <end position="33"/>
    </location>
</feature>
<comment type="caution">
    <text evidence="2">The sequence shown here is derived from an EMBL/GenBank/DDBJ whole genome shotgun (WGS) entry which is preliminary data.</text>
</comment>
<evidence type="ECO:0000256" key="1">
    <source>
        <dbReference type="SAM" id="Phobius"/>
    </source>
</evidence>
<accession>A0ABV5GT91</accession>
<dbReference type="NCBIfam" id="NF041635">
    <property type="entry name" value="STM3941_fam"/>
    <property type="match status" value="1"/>
</dbReference>
<proteinExistence type="predicted"/>
<dbReference type="InterPro" id="IPR048136">
    <property type="entry name" value="STM3941-like"/>
</dbReference>
<sequence>MKNEFEIFRRNREKDFMFFLLSLVFVVGGYYTLEKKPFMGWLCISFFGFVAAAFLIQFVTNVSYLKLYEEGFEEKTLFHKKNYLWSDIKSFWKVSFRGNESISFNYTNEYIKRNRITSIFSSRTHGRVTSSHTIETDDLLKLMKNYKRRCK</sequence>
<dbReference type="Proteomes" id="UP001589607">
    <property type="component" value="Unassembled WGS sequence"/>
</dbReference>
<reference evidence="2 3" key="1">
    <citation type="submission" date="2024-09" db="EMBL/GenBank/DDBJ databases">
        <authorList>
            <person name="Sun Q."/>
            <person name="Mori K."/>
        </authorList>
    </citation>
    <scope>NUCLEOTIDE SEQUENCE [LARGE SCALE GENOMIC DNA]</scope>
    <source>
        <strain evidence="2 3">CECT 7955</strain>
    </source>
</reference>
<gene>
    <name evidence="2" type="ORF">ACFFVF_18365</name>
</gene>
<protein>
    <submittedName>
        <fullName evidence="2">STM3941 family protein</fullName>
    </submittedName>
</protein>
<dbReference type="RefSeq" id="WP_236456373.1">
    <property type="nucleotide sequence ID" value="NZ_CBCSGE010000014.1"/>
</dbReference>
<evidence type="ECO:0000313" key="2">
    <source>
        <dbReference type="EMBL" id="MFB9098474.1"/>
    </source>
</evidence>
<keyword evidence="3" id="KW-1185">Reference proteome</keyword>
<keyword evidence="1" id="KW-1133">Transmembrane helix</keyword>
<keyword evidence="1" id="KW-0472">Membrane</keyword>
<evidence type="ECO:0000313" key="3">
    <source>
        <dbReference type="Proteomes" id="UP001589607"/>
    </source>
</evidence>
<organism evidence="2 3">
    <name type="scientific">Flavobacterium jumunjinense</name>
    <dbReference type="NCBI Taxonomy" id="998845"/>
    <lineage>
        <taxon>Bacteria</taxon>
        <taxon>Pseudomonadati</taxon>
        <taxon>Bacteroidota</taxon>
        <taxon>Flavobacteriia</taxon>
        <taxon>Flavobacteriales</taxon>
        <taxon>Flavobacteriaceae</taxon>
        <taxon>Flavobacterium</taxon>
    </lineage>
</organism>
<dbReference type="EMBL" id="JBHMEY010000089">
    <property type="protein sequence ID" value="MFB9098474.1"/>
    <property type="molecule type" value="Genomic_DNA"/>
</dbReference>
<keyword evidence="1" id="KW-0812">Transmembrane</keyword>
<feature type="transmembrane region" description="Helical" evidence="1">
    <location>
        <begin position="39"/>
        <end position="59"/>
    </location>
</feature>
<name>A0ABV5GT91_9FLAO</name>